<organism evidence="3 4">
    <name type="scientific">Ramlibacter aquaticus</name>
    <dbReference type="NCBI Taxonomy" id="2780094"/>
    <lineage>
        <taxon>Bacteria</taxon>
        <taxon>Pseudomonadati</taxon>
        <taxon>Pseudomonadota</taxon>
        <taxon>Betaproteobacteria</taxon>
        <taxon>Burkholderiales</taxon>
        <taxon>Comamonadaceae</taxon>
        <taxon>Ramlibacter</taxon>
    </lineage>
</organism>
<dbReference type="SUPFAM" id="SSF52833">
    <property type="entry name" value="Thioredoxin-like"/>
    <property type="match status" value="1"/>
</dbReference>
<comment type="caution">
    <text evidence="3">The sequence shown here is derived from an EMBL/GenBank/DDBJ whole genome shotgun (WGS) entry which is preliminary data.</text>
</comment>
<reference evidence="3 4" key="1">
    <citation type="submission" date="2020-10" db="EMBL/GenBank/DDBJ databases">
        <title>Draft genome of Ramlibacter aquaticus LMG 30558.</title>
        <authorList>
            <person name="Props R."/>
        </authorList>
    </citation>
    <scope>NUCLEOTIDE SEQUENCE [LARGE SCALE GENOMIC DNA]</scope>
    <source>
        <strain evidence="3 4">LMG 30558</strain>
    </source>
</reference>
<name>A0ABR9S9X8_9BURK</name>
<accession>A0ABR9S9X8</accession>
<dbReference type="InterPro" id="IPR036249">
    <property type="entry name" value="Thioredoxin-like_sf"/>
</dbReference>
<dbReference type="CDD" id="cd02968">
    <property type="entry name" value="SCO"/>
    <property type="match status" value="1"/>
</dbReference>
<dbReference type="RefSeq" id="WP_193778707.1">
    <property type="nucleotide sequence ID" value="NZ_JADDOJ010000002.1"/>
</dbReference>
<protein>
    <submittedName>
        <fullName evidence="3">SCO family protein</fullName>
    </submittedName>
</protein>
<proteinExistence type="inferred from homology"/>
<evidence type="ECO:0000313" key="4">
    <source>
        <dbReference type="Proteomes" id="UP000715965"/>
    </source>
</evidence>
<dbReference type="Pfam" id="PF02630">
    <property type="entry name" value="SCO1-SenC"/>
    <property type="match status" value="1"/>
</dbReference>
<dbReference type="Proteomes" id="UP000715965">
    <property type="component" value="Unassembled WGS sequence"/>
</dbReference>
<keyword evidence="4" id="KW-1185">Reference proteome</keyword>
<evidence type="ECO:0000313" key="3">
    <source>
        <dbReference type="EMBL" id="MBE7939160.1"/>
    </source>
</evidence>
<dbReference type="PANTHER" id="PTHR12151">
    <property type="entry name" value="ELECTRON TRANSPORT PROTIN SCO1/SENC FAMILY MEMBER"/>
    <property type="match status" value="1"/>
</dbReference>
<gene>
    <name evidence="3" type="ORF">IM725_01075</name>
</gene>
<dbReference type="Gene3D" id="3.40.30.10">
    <property type="entry name" value="Glutaredoxin"/>
    <property type="match status" value="1"/>
</dbReference>
<dbReference type="InterPro" id="IPR003782">
    <property type="entry name" value="SCO1/SenC"/>
</dbReference>
<sequence>MSAAAAARPGLLALVLALAASSTLAHAPGRRSAAELMDAIMWNRETIGGPFALTDQQGRRRTDADFRGRLMLVYFGFTACADVCPGDLQQIATALQQLGPAGEDVQPIFITLDPAHDTPARLAQYVPHFHPRLLGLTGTARQIDQVASAYRVYYRTVARPRRAGDAVDHSAFIYLMDREGKYLGFFPPGTPAARLRQVIQPYLGTP</sequence>
<dbReference type="PANTHER" id="PTHR12151:SF25">
    <property type="entry name" value="LINALOOL DEHYDRATASE_ISOMERASE DOMAIN-CONTAINING PROTEIN"/>
    <property type="match status" value="1"/>
</dbReference>
<dbReference type="EMBL" id="JADDOJ010000002">
    <property type="protein sequence ID" value="MBE7939160.1"/>
    <property type="molecule type" value="Genomic_DNA"/>
</dbReference>
<feature type="signal peptide" evidence="2">
    <location>
        <begin position="1"/>
        <end position="27"/>
    </location>
</feature>
<comment type="similarity">
    <text evidence="1">Belongs to the SCO1/2 family.</text>
</comment>
<keyword evidence="2" id="KW-0732">Signal</keyword>
<feature type="chain" id="PRO_5047013834" evidence="2">
    <location>
        <begin position="28"/>
        <end position="206"/>
    </location>
</feature>
<evidence type="ECO:0000256" key="1">
    <source>
        <dbReference type="ARBA" id="ARBA00010996"/>
    </source>
</evidence>
<evidence type="ECO:0000256" key="2">
    <source>
        <dbReference type="SAM" id="SignalP"/>
    </source>
</evidence>